<keyword evidence="16" id="KW-1185">Reference proteome</keyword>
<evidence type="ECO:0000256" key="3">
    <source>
        <dbReference type="ARBA" id="ARBA00007931"/>
    </source>
</evidence>
<reference evidence="16 17" key="1">
    <citation type="submission" date="2016-10" db="EMBL/GenBank/DDBJ databases">
        <authorList>
            <person name="Varghese N."/>
            <person name="Submissions S."/>
        </authorList>
    </citation>
    <scope>NUCLEOTIDE SEQUENCE [LARGE SCALE GENOMIC DNA]</scope>
    <source>
        <strain evidence="17">ATCC 20501</strain>
        <strain evidence="15 16">CGMCC 4.3529</strain>
    </source>
</reference>
<evidence type="ECO:0000256" key="11">
    <source>
        <dbReference type="ARBA" id="ARBA00023049"/>
    </source>
</evidence>
<keyword evidence="6 13" id="KW-0812">Transmembrane</keyword>
<sequence length="251" mass="26640">MKSSATRISPLFLAFLGLTVLGGVLATLDSDLAVTAGVLLLVLGGWTTSLCLHEFGHAVTAFRGGDLSVRSKGYLTLDPRRYTDPILSIVLPLIFVALGGIPLPGGAVWINHHALRSRRTESMVSLAGPLTNLVLGLLIAVAVAAVPMPMELAAGLSYLAFLQVIAFVLNILPIPGLDGYGAIEPYLSGPARQFGEKARPWAPLVLFLLLIGVPMVGRMFFQLAYFVFGLVGGDTTLTVYGQAIFRSVFGF</sequence>
<comment type="similarity">
    <text evidence="3">Belongs to the peptidase M50B family.</text>
</comment>
<keyword evidence="11" id="KW-0482">Metalloprotease</keyword>
<protein>
    <submittedName>
        <fullName evidence="14">Zn-dependent protease (Includes SpoIVFB)</fullName>
    </submittedName>
</protein>
<gene>
    <name evidence="14" type="ORF">SAMN02982929_07144</name>
    <name evidence="15" type="ORF">SAMN05216506_12524</name>
</gene>
<dbReference type="Proteomes" id="UP000236729">
    <property type="component" value="Unassembled WGS sequence"/>
</dbReference>
<keyword evidence="8" id="KW-0378">Hydrolase</keyword>
<dbReference type="RefSeq" id="WP_093358959.1">
    <property type="nucleotide sequence ID" value="NZ_FNVB01000020.1"/>
</dbReference>
<organism evidence="14 17">
    <name type="scientific">Saccharopolyspora kobensis</name>
    <dbReference type="NCBI Taxonomy" id="146035"/>
    <lineage>
        <taxon>Bacteria</taxon>
        <taxon>Bacillati</taxon>
        <taxon>Actinomycetota</taxon>
        <taxon>Actinomycetes</taxon>
        <taxon>Pseudonocardiales</taxon>
        <taxon>Pseudonocardiaceae</taxon>
        <taxon>Saccharopolyspora</taxon>
    </lineage>
</organism>
<dbReference type="PANTHER" id="PTHR35864">
    <property type="entry name" value="ZINC METALLOPROTEASE MJ0611-RELATED"/>
    <property type="match status" value="1"/>
</dbReference>
<dbReference type="EMBL" id="FNVB01000020">
    <property type="protein sequence ID" value="SEG98599.1"/>
    <property type="molecule type" value="Genomic_DNA"/>
</dbReference>
<feature type="transmembrane region" description="Helical" evidence="13">
    <location>
        <begin position="223"/>
        <end position="245"/>
    </location>
</feature>
<feature type="transmembrane region" description="Helical" evidence="13">
    <location>
        <begin position="130"/>
        <end position="150"/>
    </location>
</feature>
<reference evidence="14" key="2">
    <citation type="submission" date="2016-10" db="EMBL/GenBank/DDBJ databases">
        <authorList>
            <person name="de Groot N.N."/>
        </authorList>
    </citation>
    <scope>NUCLEOTIDE SEQUENCE [LARGE SCALE GENOMIC DNA]</scope>
    <source>
        <strain evidence="14">ATCC 20501</strain>
    </source>
</reference>
<keyword evidence="9" id="KW-0862">Zinc</keyword>
<evidence type="ECO:0000256" key="13">
    <source>
        <dbReference type="SAM" id="Phobius"/>
    </source>
</evidence>
<evidence type="ECO:0000313" key="16">
    <source>
        <dbReference type="Proteomes" id="UP000199690"/>
    </source>
</evidence>
<dbReference type="GO" id="GO:0005886">
    <property type="term" value="C:plasma membrane"/>
    <property type="evidence" value="ECO:0007669"/>
    <property type="project" value="UniProtKB-SubCell"/>
</dbReference>
<dbReference type="GO" id="GO:0046872">
    <property type="term" value="F:metal ion binding"/>
    <property type="evidence" value="ECO:0007669"/>
    <property type="project" value="UniProtKB-KW"/>
</dbReference>
<dbReference type="CDD" id="cd06158">
    <property type="entry name" value="S2P-M50_like_1"/>
    <property type="match status" value="1"/>
</dbReference>
<evidence type="ECO:0000256" key="7">
    <source>
        <dbReference type="ARBA" id="ARBA00022723"/>
    </source>
</evidence>
<keyword evidence="5 14" id="KW-0645">Protease</keyword>
<feature type="transmembrane region" description="Helical" evidence="13">
    <location>
        <begin position="86"/>
        <end position="110"/>
    </location>
</feature>
<evidence type="ECO:0000256" key="1">
    <source>
        <dbReference type="ARBA" id="ARBA00001947"/>
    </source>
</evidence>
<evidence type="ECO:0000256" key="9">
    <source>
        <dbReference type="ARBA" id="ARBA00022833"/>
    </source>
</evidence>
<proteinExistence type="inferred from homology"/>
<accession>A0A1I2HH27</accession>
<dbReference type="GO" id="GO:0008237">
    <property type="term" value="F:metallopeptidase activity"/>
    <property type="evidence" value="ECO:0007669"/>
    <property type="project" value="UniProtKB-KW"/>
</dbReference>
<evidence type="ECO:0000256" key="6">
    <source>
        <dbReference type="ARBA" id="ARBA00022692"/>
    </source>
</evidence>
<name>A0A1H6EP71_9PSEU</name>
<evidence type="ECO:0000256" key="12">
    <source>
        <dbReference type="ARBA" id="ARBA00023136"/>
    </source>
</evidence>
<evidence type="ECO:0000313" key="17">
    <source>
        <dbReference type="Proteomes" id="UP000236729"/>
    </source>
</evidence>
<evidence type="ECO:0000256" key="5">
    <source>
        <dbReference type="ARBA" id="ARBA00022670"/>
    </source>
</evidence>
<comment type="subcellular location">
    <subcellularLocation>
        <location evidence="2">Cell membrane</location>
        <topology evidence="2">Multi-pass membrane protein</topology>
    </subcellularLocation>
</comment>
<evidence type="ECO:0000313" key="15">
    <source>
        <dbReference type="EMBL" id="SFF28187.1"/>
    </source>
</evidence>
<comment type="cofactor">
    <cofactor evidence="1">
        <name>Zn(2+)</name>
        <dbReference type="ChEBI" id="CHEBI:29105"/>
    </cofactor>
</comment>
<keyword evidence="4" id="KW-1003">Cell membrane</keyword>
<evidence type="ECO:0000256" key="2">
    <source>
        <dbReference type="ARBA" id="ARBA00004651"/>
    </source>
</evidence>
<dbReference type="InterPro" id="IPR052348">
    <property type="entry name" value="Metallopeptidase_M50B"/>
</dbReference>
<keyword evidence="10 13" id="KW-1133">Transmembrane helix</keyword>
<evidence type="ECO:0000256" key="8">
    <source>
        <dbReference type="ARBA" id="ARBA00022801"/>
    </source>
</evidence>
<dbReference type="PANTHER" id="PTHR35864:SF1">
    <property type="entry name" value="ZINC METALLOPROTEASE YWHC-RELATED"/>
    <property type="match status" value="1"/>
</dbReference>
<feature type="transmembrane region" description="Helical" evidence="13">
    <location>
        <begin position="198"/>
        <end position="217"/>
    </location>
</feature>
<dbReference type="Proteomes" id="UP000199690">
    <property type="component" value="Unassembled WGS sequence"/>
</dbReference>
<accession>A0A1H6EP71</accession>
<keyword evidence="7" id="KW-0479">Metal-binding</keyword>
<dbReference type="EMBL" id="FOME01000025">
    <property type="protein sequence ID" value="SFF28187.1"/>
    <property type="molecule type" value="Genomic_DNA"/>
</dbReference>
<dbReference type="AlphaFoldDB" id="A0A1H6EP71"/>
<keyword evidence="12 13" id="KW-0472">Membrane</keyword>
<dbReference type="InterPro" id="IPR044537">
    <property type="entry name" value="Rip2-like"/>
</dbReference>
<feature type="transmembrane region" description="Helical" evidence="13">
    <location>
        <begin position="156"/>
        <end position="177"/>
    </location>
</feature>
<dbReference type="GO" id="GO:0006508">
    <property type="term" value="P:proteolysis"/>
    <property type="evidence" value="ECO:0007669"/>
    <property type="project" value="UniProtKB-KW"/>
</dbReference>
<evidence type="ECO:0000256" key="4">
    <source>
        <dbReference type="ARBA" id="ARBA00022475"/>
    </source>
</evidence>
<evidence type="ECO:0000256" key="10">
    <source>
        <dbReference type="ARBA" id="ARBA00022989"/>
    </source>
</evidence>
<evidence type="ECO:0000313" key="14">
    <source>
        <dbReference type="EMBL" id="SEG98599.1"/>
    </source>
</evidence>